<dbReference type="InterPro" id="IPR036689">
    <property type="entry name" value="ESAT-6-like_sf"/>
</dbReference>
<evidence type="ECO:0000256" key="1">
    <source>
        <dbReference type="RuleBase" id="RU362001"/>
    </source>
</evidence>
<dbReference type="InterPro" id="IPR010310">
    <property type="entry name" value="T7SS_ESAT-6-like"/>
</dbReference>
<keyword evidence="3" id="KW-1185">Reference proteome</keyword>
<organism evidence="2 3">
    <name type="scientific">Jatrophihabitans telluris</name>
    <dbReference type="NCBI Taxonomy" id="2038343"/>
    <lineage>
        <taxon>Bacteria</taxon>
        <taxon>Bacillati</taxon>
        <taxon>Actinomycetota</taxon>
        <taxon>Actinomycetes</taxon>
        <taxon>Jatrophihabitantales</taxon>
        <taxon>Jatrophihabitantaceae</taxon>
        <taxon>Jatrophihabitans</taxon>
    </lineage>
</organism>
<name>A0ABY4R1L3_9ACTN</name>
<sequence length="98" mass="10090">MTAGLRVSPEQLGVLGGSCVRTSSEVRGRHSALKAQLSPLFGADWSGAAASQFAALYEQFNASAEALSSALEGIGGLLNQAGASYANVEQQITSSFRL</sequence>
<dbReference type="Proteomes" id="UP001056336">
    <property type="component" value="Chromosome"/>
</dbReference>
<dbReference type="RefSeq" id="WP_249773595.1">
    <property type="nucleotide sequence ID" value="NZ_CP097332.1"/>
</dbReference>
<dbReference type="NCBIfam" id="TIGR03930">
    <property type="entry name" value="WXG100_ESAT6"/>
    <property type="match status" value="1"/>
</dbReference>
<evidence type="ECO:0000313" key="3">
    <source>
        <dbReference type="Proteomes" id="UP001056336"/>
    </source>
</evidence>
<dbReference type="SUPFAM" id="SSF140453">
    <property type="entry name" value="EsxAB dimer-like"/>
    <property type="match status" value="1"/>
</dbReference>
<comment type="similarity">
    <text evidence="1">Belongs to the WXG100 family.</text>
</comment>
<protein>
    <recommendedName>
        <fullName evidence="1">ESAT-6-like protein</fullName>
    </recommendedName>
</protein>
<gene>
    <name evidence="2" type="ORF">M6D93_06775</name>
</gene>
<evidence type="ECO:0000313" key="2">
    <source>
        <dbReference type="EMBL" id="UQX89699.1"/>
    </source>
</evidence>
<reference evidence="2" key="1">
    <citation type="journal article" date="2018" name="Int. J. Syst. Evol. Microbiol.">
        <title>Jatrophihabitans telluris sp. nov., isolated from sediment soil of lava forest wetlands and the emended description of the genus Jatrophihabitans.</title>
        <authorList>
            <person name="Lee K.C."/>
            <person name="Suh M.K."/>
            <person name="Eom M.K."/>
            <person name="Kim K.K."/>
            <person name="Kim J.S."/>
            <person name="Kim D.S."/>
            <person name="Ko S.H."/>
            <person name="Shin Y.K."/>
            <person name="Lee J.S."/>
        </authorList>
    </citation>
    <scope>NUCLEOTIDE SEQUENCE</scope>
    <source>
        <strain evidence="2">N237</strain>
    </source>
</reference>
<dbReference type="Gene3D" id="1.10.287.1060">
    <property type="entry name" value="ESAT-6-like"/>
    <property type="match status" value="1"/>
</dbReference>
<reference evidence="2" key="2">
    <citation type="submission" date="2022-05" db="EMBL/GenBank/DDBJ databases">
        <authorList>
            <person name="Kim J.-S."/>
            <person name="Lee K."/>
            <person name="Suh M."/>
            <person name="Eom M."/>
            <person name="Kim J.-S."/>
            <person name="Kim D.-S."/>
            <person name="Ko S.-H."/>
            <person name="Shin Y."/>
            <person name="Lee J.-S."/>
        </authorList>
    </citation>
    <scope>NUCLEOTIDE SEQUENCE</scope>
    <source>
        <strain evidence="2">N237</strain>
    </source>
</reference>
<accession>A0ABY4R1L3</accession>
<proteinExistence type="inferred from homology"/>
<dbReference type="EMBL" id="CP097332">
    <property type="protein sequence ID" value="UQX89699.1"/>
    <property type="molecule type" value="Genomic_DNA"/>
</dbReference>
<dbReference type="Pfam" id="PF06013">
    <property type="entry name" value="WXG100"/>
    <property type="match status" value="1"/>
</dbReference>